<protein>
    <submittedName>
        <fullName evidence="8">Pentalenolactone D synthase</fullName>
        <ecNumber evidence="8">1.14.13.170</ecNumber>
    </submittedName>
</protein>
<keyword evidence="9" id="KW-1185">Reference proteome</keyword>
<dbReference type="SUPFAM" id="SSF51905">
    <property type="entry name" value="FAD/NAD(P)-binding domain"/>
    <property type="match status" value="1"/>
</dbReference>
<dbReference type="InterPro" id="IPR036188">
    <property type="entry name" value="FAD/NAD-bd_sf"/>
</dbReference>
<evidence type="ECO:0000259" key="7">
    <source>
        <dbReference type="Pfam" id="PF07992"/>
    </source>
</evidence>
<evidence type="ECO:0000313" key="9">
    <source>
        <dbReference type="Proteomes" id="UP000194360"/>
    </source>
</evidence>
<evidence type="ECO:0000256" key="6">
    <source>
        <dbReference type="ARBA" id="ARBA00023002"/>
    </source>
</evidence>
<dbReference type="InterPro" id="IPR050775">
    <property type="entry name" value="FAD-binding_Monooxygenases"/>
</dbReference>
<keyword evidence="5" id="KW-0521">NADP</keyword>
<dbReference type="EC" id="1.14.13.170" evidence="8"/>
<dbReference type="InterPro" id="IPR023753">
    <property type="entry name" value="FAD/NAD-binding_dom"/>
</dbReference>
<evidence type="ECO:0000256" key="5">
    <source>
        <dbReference type="ARBA" id="ARBA00022857"/>
    </source>
</evidence>
<dbReference type="GO" id="GO:0102285">
    <property type="term" value="F:1-deoxy-11-oxopentalenate oxygenase activity"/>
    <property type="evidence" value="ECO:0007669"/>
    <property type="project" value="UniProtKB-EC"/>
</dbReference>
<proteinExistence type="inferred from homology"/>
<evidence type="ECO:0000256" key="3">
    <source>
        <dbReference type="ARBA" id="ARBA00022630"/>
    </source>
</evidence>
<dbReference type="Pfam" id="PF07992">
    <property type="entry name" value="Pyr_redox_2"/>
    <property type="match status" value="1"/>
</dbReference>
<comment type="similarity">
    <text evidence="2">Belongs to the FAD-binding monooxygenase family.</text>
</comment>
<dbReference type="RefSeq" id="WP_085912766.1">
    <property type="nucleotide sequence ID" value="NZ_AP018920.1"/>
</dbReference>
<evidence type="ECO:0000256" key="1">
    <source>
        <dbReference type="ARBA" id="ARBA00001974"/>
    </source>
</evidence>
<dbReference type="Gene3D" id="3.50.50.60">
    <property type="entry name" value="FAD/NAD(P)-binding domain"/>
    <property type="match status" value="3"/>
</dbReference>
<dbReference type="PANTHER" id="PTHR43098:SF2">
    <property type="entry name" value="FAD-BINDING MONOOXYGENASE AUSB-RELATED"/>
    <property type="match status" value="1"/>
</dbReference>
<comment type="caution">
    <text evidence="8">The sequence shown here is derived from an EMBL/GenBank/DDBJ whole genome shotgun (WGS) entry which is preliminary data.</text>
</comment>
<comment type="cofactor">
    <cofactor evidence="1">
        <name>FAD</name>
        <dbReference type="ChEBI" id="CHEBI:57692"/>
    </cofactor>
</comment>
<reference evidence="8 9" key="1">
    <citation type="submission" date="2016-09" db="EMBL/GenBank/DDBJ databases">
        <title>Pseudonocardia autotrophica DSM535, a candidate organism with high potential of specific P450 cytochromes.</title>
        <authorList>
            <person name="Grumaz C."/>
            <person name="Vainshtein Y."/>
            <person name="Kirstahler P."/>
            <person name="Sohn K."/>
        </authorList>
    </citation>
    <scope>NUCLEOTIDE SEQUENCE [LARGE SCALE GENOMIC DNA]</scope>
    <source>
        <strain evidence="8 9">DSM 535</strain>
    </source>
</reference>
<dbReference type="Proteomes" id="UP000194360">
    <property type="component" value="Unassembled WGS sequence"/>
</dbReference>
<evidence type="ECO:0000313" key="8">
    <source>
        <dbReference type="EMBL" id="OSY40752.1"/>
    </source>
</evidence>
<organism evidence="8 9">
    <name type="scientific">Pseudonocardia autotrophica</name>
    <name type="common">Amycolata autotrophica</name>
    <name type="synonym">Nocardia autotrophica</name>
    <dbReference type="NCBI Taxonomy" id="2074"/>
    <lineage>
        <taxon>Bacteria</taxon>
        <taxon>Bacillati</taxon>
        <taxon>Actinomycetota</taxon>
        <taxon>Actinomycetes</taxon>
        <taxon>Pseudonocardiales</taxon>
        <taxon>Pseudonocardiaceae</taxon>
        <taxon>Pseudonocardia</taxon>
    </lineage>
</organism>
<accession>A0A1Y2N004</accession>
<name>A0A1Y2N004_PSEAH</name>
<feature type="domain" description="FAD/NAD(P)-binding" evidence="7">
    <location>
        <begin position="67"/>
        <end position="275"/>
    </location>
</feature>
<dbReference type="OrthoDB" id="5168853at2"/>
<gene>
    <name evidence="8" type="primary">pntE</name>
    <name evidence="8" type="ORF">BG845_02510</name>
</gene>
<keyword evidence="4" id="KW-0274">FAD</keyword>
<evidence type="ECO:0000256" key="4">
    <source>
        <dbReference type="ARBA" id="ARBA00022827"/>
    </source>
</evidence>
<evidence type="ECO:0000256" key="2">
    <source>
        <dbReference type="ARBA" id="ARBA00010139"/>
    </source>
</evidence>
<sequence>MSHDALVGQLDFDPDALKRRYDAERDKRIRPEGQGQYVGTGGKFAAYGRDPWADPDFRREPIRDHTTVIVAGGGFGGLLMGARLRDAGVTDVRIIEIGGDFGGTWYWNRYPGAMCDLEAHIYLPLLEELDYAPRHRYSYAPEILEHSQRIGKAYGLYDKALFQTTITGADRREDRWLLTTDRGDELTADHLVLACGRQSLPKLPNLPGIDRFAPHTFHSSRWDYAYTGGDAAQPDLTKLRDKRVGIIGTGATAIQIVPEVAKWAKELVVFQRTPSTVGVRGQCETPADWADTSRPGWQKARRENFQSYLHGLRPEDDPVGDGWTATLDVLIPETADDLARRLGRTPTAAELQRFAEINDYRVMNGFRDRIHELVTDPATADALTPWYRWWCKRPCFHDDYLPAFNRDNVRLVDTAGQGVSGFTETAVRVGTDEYEVDCLIFATGFEAAIPYTRLAGFDITARGVALSEHWRDQVRTLHGVATDGFPNLFFVGGNVQTAMAVNAVHLLDELAEHVAYVIARSREQGLVSVEPEPSAVDDYVAEIVGSARNEATYAFLAECTPGYYNGEGNARSGEDLFSGARYGDGALAYYDLLARWRAEGSMPGMTGTPR</sequence>
<dbReference type="AlphaFoldDB" id="A0A1Y2N004"/>
<dbReference type="EMBL" id="MIGB01000011">
    <property type="protein sequence ID" value="OSY40752.1"/>
    <property type="molecule type" value="Genomic_DNA"/>
</dbReference>
<keyword evidence="3" id="KW-0285">Flavoprotein</keyword>
<keyword evidence="6 8" id="KW-0560">Oxidoreductase</keyword>
<dbReference type="PANTHER" id="PTHR43098">
    <property type="entry name" value="L-ORNITHINE N(5)-MONOOXYGENASE-RELATED"/>
    <property type="match status" value="1"/>
</dbReference>
<dbReference type="STRING" id="2074.BG845_02510"/>